<comment type="caution">
    <text evidence="1">The sequence shown here is derived from an EMBL/GenBank/DDBJ whole genome shotgun (WGS) entry which is preliminary data.</text>
</comment>
<evidence type="ECO:0000313" key="2">
    <source>
        <dbReference type="Proteomes" id="UP001597083"/>
    </source>
</evidence>
<dbReference type="Proteomes" id="UP001597083">
    <property type="component" value="Unassembled WGS sequence"/>
</dbReference>
<protein>
    <submittedName>
        <fullName evidence="1">Uncharacterized protein</fullName>
    </submittedName>
</protein>
<name>A0ABW3CKT7_9ACTN</name>
<organism evidence="1 2">
    <name type="scientific">Actinomadura adrarensis</name>
    <dbReference type="NCBI Taxonomy" id="1819600"/>
    <lineage>
        <taxon>Bacteria</taxon>
        <taxon>Bacillati</taxon>
        <taxon>Actinomycetota</taxon>
        <taxon>Actinomycetes</taxon>
        <taxon>Streptosporangiales</taxon>
        <taxon>Thermomonosporaceae</taxon>
        <taxon>Actinomadura</taxon>
    </lineage>
</organism>
<reference evidence="2" key="1">
    <citation type="journal article" date="2019" name="Int. J. Syst. Evol. Microbiol.">
        <title>The Global Catalogue of Microorganisms (GCM) 10K type strain sequencing project: providing services to taxonomists for standard genome sequencing and annotation.</title>
        <authorList>
            <consortium name="The Broad Institute Genomics Platform"/>
            <consortium name="The Broad Institute Genome Sequencing Center for Infectious Disease"/>
            <person name="Wu L."/>
            <person name="Ma J."/>
        </authorList>
    </citation>
    <scope>NUCLEOTIDE SEQUENCE [LARGE SCALE GENOMIC DNA]</scope>
    <source>
        <strain evidence="2">JCM 31696</strain>
    </source>
</reference>
<accession>A0ABW3CKT7</accession>
<proteinExistence type="predicted"/>
<evidence type="ECO:0000313" key="1">
    <source>
        <dbReference type="EMBL" id="MFD0855171.1"/>
    </source>
</evidence>
<gene>
    <name evidence="1" type="ORF">ACFQ07_23230</name>
</gene>
<dbReference type="EMBL" id="JBHTIR010003419">
    <property type="protein sequence ID" value="MFD0855171.1"/>
    <property type="molecule type" value="Genomic_DNA"/>
</dbReference>
<keyword evidence="2" id="KW-1185">Reference proteome</keyword>
<sequence>MSEGDEVLSTSLEPLAVYDVRDDGWYDLPDGQREALGNWLLSQGEDPEGTYRAEIYDGFMRVFRYGLDEDGHKLVAPGGREAVRLEPFDVPISGMPPLAPWTDT</sequence>